<protein>
    <submittedName>
        <fullName evidence="1">14 kDa B protein</fullName>
    </submittedName>
</protein>
<proteinExistence type="predicted"/>
<organism evidence="1 2">
    <name type="scientific">Gallid herpesvirus 2 strain 814</name>
    <dbReference type="NCBI Taxonomy" id="1123959"/>
    <lineage>
        <taxon>Viruses</taxon>
        <taxon>Duplodnaviria</taxon>
        <taxon>Heunggongvirae</taxon>
        <taxon>Peploviricota</taxon>
        <taxon>Herviviricetes</taxon>
        <taxon>Herpesvirales</taxon>
        <taxon>Orthoherpesviridae</taxon>
        <taxon>Alphaherpesvirinae</taxon>
        <taxon>Mardivirus</taxon>
        <taxon>Mardivirus gallidalpha2</taxon>
        <taxon>Gallid alphaherpesvirus 2</taxon>
    </lineage>
</organism>
<reference evidence="1 2" key="1">
    <citation type="journal article" date="2012" name="Arch. Virol.">
        <title>Comparative full-length sequence analysis of Marek's disease virus vaccine strain 814.</title>
        <authorList>
            <person name="Zhang F."/>
            <person name="Liu C.J."/>
            <person name="Zhang Y.P."/>
            <person name="Li Z.J."/>
            <person name="Liu A.L."/>
            <person name="Yan F.H."/>
            <person name="Cong F."/>
            <person name="Cheng Y."/>
        </authorList>
    </citation>
    <scope>NUCLEOTIDE SEQUENCE [LARGE SCALE GENOMIC DNA]</scope>
    <source>
        <strain evidence="1">814</strain>
    </source>
</reference>
<sequence length="93" mass="10254">MINTTAERNPSQLSIDTALGGNDPGCIDCGPTFHLETDTATTRNGTSSFGDRIRSFCERARSLISNFVTWRSRNESCEVLAEIPQEKEVESTL</sequence>
<dbReference type="Proteomes" id="UP000108473">
    <property type="component" value="Segment"/>
</dbReference>
<gene>
    <name evidence="1" type="primary">14kDaB</name>
</gene>
<name>G9CU95_9ALPH</name>
<evidence type="ECO:0000313" key="2">
    <source>
        <dbReference type="Proteomes" id="UP000108473"/>
    </source>
</evidence>
<accession>G9CU95</accession>
<dbReference type="EMBL" id="JF742597">
    <property type="protein sequence ID" value="AEV55087.1"/>
    <property type="molecule type" value="Genomic_DNA"/>
</dbReference>
<evidence type="ECO:0000313" key="1">
    <source>
        <dbReference type="EMBL" id="AEV55084.1"/>
    </source>
</evidence>
<dbReference type="EMBL" id="JF742597">
    <property type="protein sequence ID" value="AEV55084.1"/>
    <property type="molecule type" value="Genomic_DNA"/>
</dbReference>